<organism evidence="1 2">
    <name type="scientific">Coregonus suidteri</name>
    <dbReference type="NCBI Taxonomy" id="861788"/>
    <lineage>
        <taxon>Eukaryota</taxon>
        <taxon>Metazoa</taxon>
        <taxon>Chordata</taxon>
        <taxon>Craniata</taxon>
        <taxon>Vertebrata</taxon>
        <taxon>Euteleostomi</taxon>
        <taxon>Actinopterygii</taxon>
        <taxon>Neopterygii</taxon>
        <taxon>Teleostei</taxon>
        <taxon>Protacanthopterygii</taxon>
        <taxon>Salmoniformes</taxon>
        <taxon>Salmonidae</taxon>
        <taxon>Coregoninae</taxon>
        <taxon>Coregonus</taxon>
    </lineage>
</organism>
<gene>
    <name evidence="1" type="ORF">J4Q44_G00055020</name>
</gene>
<reference evidence="1 2" key="1">
    <citation type="submission" date="2021-04" db="EMBL/GenBank/DDBJ databases">
        <authorList>
            <person name="De Guttry C."/>
            <person name="Zahm M."/>
            <person name="Klopp C."/>
            <person name="Cabau C."/>
            <person name="Louis A."/>
            <person name="Berthelot C."/>
            <person name="Parey E."/>
            <person name="Roest Crollius H."/>
            <person name="Montfort J."/>
            <person name="Robinson-Rechavi M."/>
            <person name="Bucao C."/>
            <person name="Bouchez O."/>
            <person name="Gislard M."/>
            <person name="Lluch J."/>
            <person name="Milhes M."/>
            <person name="Lampietro C."/>
            <person name="Lopez Roques C."/>
            <person name="Donnadieu C."/>
            <person name="Braasch I."/>
            <person name="Desvignes T."/>
            <person name="Postlethwait J."/>
            <person name="Bobe J."/>
            <person name="Wedekind C."/>
            <person name="Guiguen Y."/>
        </authorList>
    </citation>
    <scope>NUCLEOTIDE SEQUENCE [LARGE SCALE GENOMIC DNA]</scope>
    <source>
        <strain evidence="1">Cs_M1</strain>
        <tissue evidence="1">Blood</tissue>
    </source>
</reference>
<protein>
    <submittedName>
        <fullName evidence="1">Uncharacterized protein</fullName>
    </submittedName>
</protein>
<sequence length="186" mass="19984">MLGTLRMLIDTQADAAVQLGTNAKLVACLVEWCEAKDHAGVVGESNRLLSALIRHSKSKDVVKTVIQGAGVKHLVVMATSEHMIMQNEALVALGLIAGLDLVGAEKDFVGAGLVQVLHKLLSDERTAPEIKYNSMIIICAVMGSEPLHKEVQGLAFIDVVSKLRSHENKTVSHQASLTEQRLTAQS</sequence>
<dbReference type="Proteomes" id="UP001356427">
    <property type="component" value="Unassembled WGS sequence"/>
</dbReference>
<name>A0AAN8R4E8_9TELE</name>
<evidence type="ECO:0000313" key="2">
    <source>
        <dbReference type="Proteomes" id="UP001356427"/>
    </source>
</evidence>
<dbReference type="Gene3D" id="1.25.10.10">
    <property type="entry name" value="Leucine-rich Repeat Variant"/>
    <property type="match status" value="1"/>
</dbReference>
<keyword evidence="2" id="KW-1185">Reference proteome</keyword>
<comment type="caution">
    <text evidence="1">The sequence shown here is derived from an EMBL/GenBank/DDBJ whole genome shotgun (WGS) entry which is preliminary data.</text>
</comment>
<dbReference type="EMBL" id="JAGTTL010000004">
    <property type="protein sequence ID" value="KAK6323163.1"/>
    <property type="molecule type" value="Genomic_DNA"/>
</dbReference>
<evidence type="ECO:0000313" key="1">
    <source>
        <dbReference type="EMBL" id="KAK6323163.1"/>
    </source>
</evidence>
<dbReference type="GO" id="GO:0005085">
    <property type="term" value="F:guanyl-nucleotide exchange factor activity"/>
    <property type="evidence" value="ECO:0007669"/>
    <property type="project" value="InterPro"/>
</dbReference>
<dbReference type="InterPro" id="IPR011989">
    <property type="entry name" value="ARM-like"/>
</dbReference>
<dbReference type="InterPro" id="IPR016024">
    <property type="entry name" value="ARM-type_fold"/>
</dbReference>
<proteinExistence type="predicted"/>
<accession>A0AAN8R4E8</accession>
<dbReference type="SUPFAM" id="SSF48371">
    <property type="entry name" value="ARM repeat"/>
    <property type="match status" value="1"/>
</dbReference>
<dbReference type="AlphaFoldDB" id="A0AAN8R4E8"/>
<dbReference type="InterPro" id="IPR040144">
    <property type="entry name" value="RAP1GDS1"/>
</dbReference>
<dbReference type="PANTHER" id="PTHR10957">
    <property type="entry name" value="RAP1 GTPASE-GDP DISSOCIATION STIMULATOR 1"/>
    <property type="match status" value="1"/>
</dbReference>